<dbReference type="AlphaFoldDB" id="A0A1F6DS58"/>
<dbReference type="CDD" id="cd00146">
    <property type="entry name" value="PKD"/>
    <property type="match status" value="1"/>
</dbReference>
<reference evidence="2 3" key="1">
    <citation type="journal article" date="2016" name="Nat. Commun.">
        <title>Thousands of microbial genomes shed light on interconnected biogeochemical processes in an aquifer system.</title>
        <authorList>
            <person name="Anantharaman K."/>
            <person name="Brown C.T."/>
            <person name="Hug L.A."/>
            <person name="Sharon I."/>
            <person name="Castelle C.J."/>
            <person name="Probst A.J."/>
            <person name="Thomas B.C."/>
            <person name="Singh A."/>
            <person name="Wilkins M.J."/>
            <person name="Karaoz U."/>
            <person name="Brodie E.L."/>
            <person name="Williams K.H."/>
            <person name="Hubbard S.S."/>
            <person name="Banfield J.F."/>
        </authorList>
    </citation>
    <scope>NUCLEOTIDE SEQUENCE [LARGE SCALE GENOMIC DNA]</scope>
</reference>
<name>A0A1F6DS58_9BACT</name>
<proteinExistence type="predicted"/>
<dbReference type="SUPFAM" id="SSF81296">
    <property type="entry name" value="E set domains"/>
    <property type="match status" value="1"/>
</dbReference>
<dbReference type="InterPro" id="IPR013783">
    <property type="entry name" value="Ig-like_fold"/>
</dbReference>
<dbReference type="Pfam" id="PF00801">
    <property type="entry name" value="PKD"/>
    <property type="match status" value="1"/>
</dbReference>
<evidence type="ECO:0000259" key="1">
    <source>
        <dbReference type="PROSITE" id="PS50093"/>
    </source>
</evidence>
<organism evidence="2 3">
    <name type="scientific">Candidatus Kaiserbacteria bacterium RIFCSPHIGHO2_02_FULL_54_11b</name>
    <dbReference type="NCBI Taxonomy" id="1798494"/>
    <lineage>
        <taxon>Bacteria</taxon>
        <taxon>Candidatus Kaiseribacteriota</taxon>
    </lineage>
</organism>
<dbReference type="InterPro" id="IPR000601">
    <property type="entry name" value="PKD_dom"/>
</dbReference>
<dbReference type="SUPFAM" id="SSF49299">
    <property type="entry name" value="PKD domain"/>
    <property type="match status" value="1"/>
</dbReference>
<dbReference type="InterPro" id="IPR022409">
    <property type="entry name" value="PKD/Chitinase_dom"/>
</dbReference>
<dbReference type="SMART" id="SM00089">
    <property type="entry name" value="PKD"/>
    <property type="match status" value="1"/>
</dbReference>
<accession>A0A1F6DS58</accession>
<dbReference type="PROSITE" id="PS50093">
    <property type="entry name" value="PKD"/>
    <property type="match status" value="1"/>
</dbReference>
<dbReference type="InterPro" id="IPR014756">
    <property type="entry name" value="Ig_E-set"/>
</dbReference>
<dbReference type="Gene3D" id="2.60.40.10">
    <property type="entry name" value="Immunoglobulins"/>
    <property type="match status" value="2"/>
</dbReference>
<sequence length="181" mass="19310">MTVSAPSYTYTTLSVRWGDEVYYYTAAAPQSQYIQGTQTFTFTHTYNQAGTYTVTFTASNAQGQQNTATASVVVSGGTTGTVTLSSLSPMWGRVGNQIVLQGSGFSSYDNVVHFGIGGQRNVPSYNGTTIYYTIPYSVSVCDIVGPGCLGGFTQPVTPGSYPIYVTNSQGTSQTLQFQVIQ</sequence>
<comment type="caution">
    <text evidence="2">The sequence shown here is derived from an EMBL/GenBank/DDBJ whole genome shotgun (WGS) entry which is preliminary data.</text>
</comment>
<dbReference type="Proteomes" id="UP000178328">
    <property type="component" value="Unassembled WGS sequence"/>
</dbReference>
<feature type="domain" description="PKD" evidence="1">
    <location>
        <begin position="43"/>
        <end position="74"/>
    </location>
</feature>
<dbReference type="EMBL" id="MFLH01000051">
    <property type="protein sequence ID" value="OGG63872.1"/>
    <property type="molecule type" value="Genomic_DNA"/>
</dbReference>
<protein>
    <recommendedName>
        <fullName evidence="1">PKD domain-containing protein</fullName>
    </recommendedName>
</protein>
<evidence type="ECO:0000313" key="2">
    <source>
        <dbReference type="EMBL" id="OGG63872.1"/>
    </source>
</evidence>
<evidence type="ECO:0000313" key="3">
    <source>
        <dbReference type="Proteomes" id="UP000178328"/>
    </source>
</evidence>
<gene>
    <name evidence="2" type="ORF">A3C18_03330</name>
</gene>
<dbReference type="InterPro" id="IPR035986">
    <property type="entry name" value="PKD_dom_sf"/>
</dbReference>